<dbReference type="Pfam" id="PF00582">
    <property type="entry name" value="Usp"/>
    <property type="match status" value="1"/>
</dbReference>
<dbReference type="Proteomes" id="UP000319449">
    <property type="component" value="Unassembled WGS sequence"/>
</dbReference>
<reference evidence="3 4" key="1">
    <citation type="submission" date="2019-07" db="EMBL/GenBank/DDBJ databases">
        <title>Genomic Encyclopedia of Archaeal and Bacterial Type Strains, Phase II (KMG-II): from individual species to whole genera.</title>
        <authorList>
            <person name="Goeker M."/>
        </authorList>
    </citation>
    <scope>NUCLEOTIDE SEQUENCE [LARGE SCALE GENOMIC DNA]</scope>
    <source>
        <strain evidence="3 4">ATCC BAA-1139</strain>
    </source>
</reference>
<keyword evidence="4" id="KW-1185">Reference proteome</keyword>
<dbReference type="PANTHER" id="PTHR46268">
    <property type="entry name" value="STRESS RESPONSE PROTEIN NHAX"/>
    <property type="match status" value="1"/>
</dbReference>
<sequence length="269" mass="29675">MKFKDILVHIDNSQQCANRLELAIKLAREHEAHLTGLYIITHSPYESQSIRVKQDEAQAEAKFVQKTGEADISAEWVSADWARVGVGMEVVLNHYAHSKDLIIVGQTDPGVLPGDVPPDLPQRIVVGAGRPVLVVPYTGTFATVGKRAIVAWKAGRAAARAVNDALPFLLNAEEVSVLTIRDPDEQGSEERTDGGIRVNLERHAIRVKEAHIVMKNIPVANLLMNYAWENSCDLIVMGVYAQISRGKYDLGPVAKDFFDHMTLPVLMSH</sequence>
<dbReference type="Gene3D" id="3.40.50.12370">
    <property type="match status" value="1"/>
</dbReference>
<protein>
    <submittedName>
        <fullName evidence="3">Nucleotide-binding universal stress UspA family protein</fullName>
    </submittedName>
</protein>
<evidence type="ECO:0000313" key="3">
    <source>
        <dbReference type="EMBL" id="TWJ17786.1"/>
    </source>
</evidence>
<dbReference type="EMBL" id="VLLN01000019">
    <property type="protein sequence ID" value="TWJ17786.1"/>
    <property type="molecule type" value="Genomic_DNA"/>
</dbReference>
<dbReference type="InterPro" id="IPR006016">
    <property type="entry name" value="UspA"/>
</dbReference>
<evidence type="ECO:0000313" key="4">
    <source>
        <dbReference type="Proteomes" id="UP000319449"/>
    </source>
</evidence>
<organism evidence="3 4">
    <name type="scientific">Geobacter argillaceus</name>
    <dbReference type="NCBI Taxonomy" id="345631"/>
    <lineage>
        <taxon>Bacteria</taxon>
        <taxon>Pseudomonadati</taxon>
        <taxon>Thermodesulfobacteriota</taxon>
        <taxon>Desulfuromonadia</taxon>
        <taxon>Geobacterales</taxon>
        <taxon>Geobacteraceae</taxon>
        <taxon>Geobacter</taxon>
    </lineage>
</organism>
<feature type="domain" description="UspA" evidence="2">
    <location>
        <begin position="3"/>
        <end position="135"/>
    </location>
</feature>
<dbReference type="RefSeq" id="WP_145024011.1">
    <property type="nucleotide sequence ID" value="NZ_VLLN01000019.1"/>
</dbReference>
<comment type="caution">
    <text evidence="3">The sequence shown here is derived from an EMBL/GenBank/DDBJ whole genome shotgun (WGS) entry which is preliminary data.</text>
</comment>
<name>A0A562VIL4_9BACT</name>
<gene>
    <name evidence="3" type="ORF">JN12_02905</name>
</gene>
<dbReference type="AlphaFoldDB" id="A0A562VIL4"/>
<dbReference type="PANTHER" id="PTHR46268:SF6">
    <property type="entry name" value="UNIVERSAL STRESS PROTEIN UP12"/>
    <property type="match status" value="1"/>
</dbReference>
<proteinExistence type="inferred from homology"/>
<dbReference type="OrthoDB" id="5393836at2"/>
<accession>A0A562VIL4</accession>
<evidence type="ECO:0000259" key="2">
    <source>
        <dbReference type="Pfam" id="PF00582"/>
    </source>
</evidence>
<comment type="similarity">
    <text evidence="1">Belongs to the universal stress protein A family.</text>
</comment>
<evidence type="ECO:0000256" key="1">
    <source>
        <dbReference type="ARBA" id="ARBA00008791"/>
    </source>
</evidence>
<dbReference type="SUPFAM" id="SSF52402">
    <property type="entry name" value="Adenine nucleotide alpha hydrolases-like"/>
    <property type="match status" value="2"/>
</dbReference>